<organism evidence="2 3">
    <name type="scientific">Paenisporosarcina antarctica</name>
    <dbReference type="NCBI Taxonomy" id="417367"/>
    <lineage>
        <taxon>Bacteria</taxon>
        <taxon>Bacillati</taxon>
        <taxon>Bacillota</taxon>
        <taxon>Bacilli</taxon>
        <taxon>Bacillales</taxon>
        <taxon>Caryophanaceae</taxon>
        <taxon>Paenisporosarcina</taxon>
    </lineage>
</organism>
<sequence>MQIILVIIVIIFLLLLLQQILPQYTPLFISFFFFILLSHILFQMFFPIIRTLLEQAPKETLPITRVLLFSVFLTFLAEALSEWCRNVNLEVFVPIISISCHLLILSYWLPLIQQMFTTLTRLLIE</sequence>
<dbReference type="KEGG" id="panc:E2636_07230"/>
<dbReference type="Proteomes" id="UP000294292">
    <property type="component" value="Chromosome"/>
</dbReference>
<keyword evidence="3" id="KW-1185">Reference proteome</keyword>
<accession>A0A4P6ZWX9</accession>
<keyword evidence="1" id="KW-1133">Transmembrane helix</keyword>
<keyword evidence="1" id="KW-0812">Transmembrane</keyword>
<feature type="transmembrane region" description="Helical" evidence="1">
    <location>
        <begin position="28"/>
        <end position="49"/>
    </location>
</feature>
<protein>
    <submittedName>
        <fullName evidence="2">Uncharacterized protein</fullName>
    </submittedName>
</protein>
<feature type="transmembrane region" description="Helical" evidence="1">
    <location>
        <begin position="61"/>
        <end position="80"/>
    </location>
</feature>
<feature type="transmembrane region" description="Helical" evidence="1">
    <location>
        <begin position="92"/>
        <end position="112"/>
    </location>
</feature>
<gene>
    <name evidence="2" type="ORF">E2636_07230</name>
</gene>
<dbReference type="AlphaFoldDB" id="A0A4P6ZWX9"/>
<name>A0A4P6ZWX9_9BACL</name>
<reference evidence="2 3" key="1">
    <citation type="submission" date="2019-03" db="EMBL/GenBank/DDBJ databases">
        <title>Complete genome sequence of Paenisporosarcina antarctica CGMCC 1.6503T.</title>
        <authorList>
            <person name="Rong J.-C."/>
            <person name="Chi N.-Y."/>
            <person name="Zhang Q.-F."/>
        </authorList>
    </citation>
    <scope>NUCLEOTIDE SEQUENCE [LARGE SCALE GENOMIC DNA]</scope>
    <source>
        <strain evidence="2 3">CGMCC 1.6503</strain>
    </source>
</reference>
<dbReference type="RefSeq" id="WP_134209597.1">
    <property type="nucleotide sequence ID" value="NZ_CP038015.1"/>
</dbReference>
<evidence type="ECO:0000256" key="1">
    <source>
        <dbReference type="SAM" id="Phobius"/>
    </source>
</evidence>
<dbReference type="EMBL" id="CP038015">
    <property type="protein sequence ID" value="QBP40931.1"/>
    <property type="molecule type" value="Genomic_DNA"/>
</dbReference>
<dbReference type="OrthoDB" id="2455483at2"/>
<evidence type="ECO:0000313" key="3">
    <source>
        <dbReference type="Proteomes" id="UP000294292"/>
    </source>
</evidence>
<proteinExistence type="predicted"/>
<keyword evidence="1" id="KW-0472">Membrane</keyword>
<evidence type="ECO:0000313" key="2">
    <source>
        <dbReference type="EMBL" id="QBP40931.1"/>
    </source>
</evidence>